<dbReference type="PANTHER" id="PTHR35010">
    <property type="entry name" value="BLL4672 PROTEIN-RELATED"/>
    <property type="match status" value="1"/>
</dbReference>
<sequence>MPRQARPGLATWFPHRPGSPNDPSETEQGGYGGKVTSEPAGRRHERLRDFLRGRRARLTPGDVGLPAASRRRTPGLRREEVAMLAGVGVSWYTWLEQGRDITVSSGVLDAIARALQLSGPERAHLYLLAGLHPPPAAGAPGAAVTPEVRHLLDAWHGRPAVLRDRYWNVLAFNETAREVFGFDGTARNCLVTFFTSPRYRALPEVWEAAAAAVVAAYRADSARFPDDRAFRRVVADLGAASPEFAALWARHEVGVPAQAVNALRHPEAGDLFFDATTLAVADNPDWHLVLYNPRPGTGTADRLDRLPGPRPAARA</sequence>
<dbReference type="EMBL" id="BOOU01000036">
    <property type="protein sequence ID" value="GII77599.1"/>
    <property type="molecule type" value="Genomic_DNA"/>
</dbReference>
<accession>A0A919R0W6</accession>
<dbReference type="Proteomes" id="UP000655287">
    <property type="component" value="Unassembled WGS sequence"/>
</dbReference>
<evidence type="ECO:0000313" key="4">
    <source>
        <dbReference type="Proteomes" id="UP000655287"/>
    </source>
</evidence>
<dbReference type="GO" id="GO:0003677">
    <property type="term" value="F:DNA binding"/>
    <property type="evidence" value="ECO:0007669"/>
    <property type="project" value="InterPro"/>
</dbReference>
<keyword evidence="4" id="KW-1185">Reference proteome</keyword>
<dbReference type="InterPro" id="IPR041413">
    <property type="entry name" value="MLTR_LBD"/>
</dbReference>
<organism evidence="3 4">
    <name type="scientific">Sphaerisporangium rufum</name>
    <dbReference type="NCBI Taxonomy" id="1381558"/>
    <lineage>
        <taxon>Bacteria</taxon>
        <taxon>Bacillati</taxon>
        <taxon>Actinomycetota</taxon>
        <taxon>Actinomycetes</taxon>
        <taxon>Streptosporangiales</taxon>
        <taxon>Streptosporangiaceae</taxon>
        <taxon>Sphaerisporangium</taxon>
    </lineage>
</organism>
<dbReference type="Gene3D" id="1.10.260.40">
    <property type="entry name" value="lambda repressor-like DNA-binding domains"/>
    <property type="match status" value="1"/>
</dbReference>
<gene>
    <name evidence="3" type="ORF">Sru01_25810</name>
</gene>
<protein>
    <submittedName>
        <fullName evidence="3">Transcriptional regulator</fullName>
    </submittedName>
</protein>
<comment type="caution">
    <text evidence="3">The sequence shown here is derived from an EMBL/GenBank/DDBJ whole genome shotgun (WGS) entry which is preliminary data.</text>
</comment>
<dbReference type="InterPro" id="IPR001387">
    <property type="entry name" value="Cro/C1-type_HTH"/>
</dbReference>
<dbReference type="PANTHER" id="PTHR35010:SF3">
    <property type="entry name" value="BLL4873 PROTEIN"/>
    <property type="match status" value="1"/>
</dbReference>
<dbReference type="Gene3D" id="3.30.450.180">
    <property type="match status" value="1"/>
</dbReference>
<dbReference type="Pfam" id="PF17765">
    <property type="entry name" value="MLTR_LBD"/>
    <property type="match status" value="1"/>
</dbReference>
<dbReference type="Pfam" id="PF13560">
    <property type="entry name" value="HTH_31"/>
    <property type="match status" value="1"/>
</dbReference>
<dbReference type="SUPFAM" id="SSF47413">
    <property type="entry name" value="lambda repressor-like DNA-binding domains"/>
    <property type="match status" value="1"/>
</dbReference>
<feature type="region of interest" description="Disordered" evidence="1">
    <location>
        <begin position="1"/>
        <end position="42"/>
    </location>
</feature>
<proteinExistence type="predicted"/>
<dbReference type="InterPro" id="IPR010982">
    <property type="entry name" value="Lambda_DNA-bd_dom_sf"/>
</dbReference>
<evidence type="ECO:0000256" key="1">
    <source>
        <dbReference type="SAM" id="MobiDB-lite"/>
    </source>
</evidence>
<dbReference type="AlphaFoldDB" id="A0A919R0W6"/>
<dbReference type="SMART" id="SM00530">
    <property type="entry name" value="HTH_XRE"/>
    <property type="match status" value="1"/>
</dbReference>
<evidence type="ECO:0000259" key="2">
    <source>
        <dbReference type="SMART" id="SM00530"/>
    </source>
</evidence>
<evidence type="ECO:0000313" key="3">
    <source>
        <dbReference type="EMBL" id="GII77599.1"/>
    </source>
</evidence>
<feature type="domain" description="HTH cro/C1-type" evidence="2">
    <location>
        <begin position="50"/>
        <end position="122"/>
    </location>
</feature>
<dbReference type="CDD" id="cd00093">
    <property type="entry name" value="HTH_XRE"/>
    <property type="match status" value="1"/>
</dbReference>
<reference evidence="3" key="1">
    <citation type="submission" date="2021-01" db="EMBL/GenBank/DDBJ databases">
        <title>Whole genome shotgun sequence of Sphaerisporangium rufum NBRC 109079.</title>
        <authorList>
            <person name="Komaki H."/>
            <person name="Tamura T."/>
        </authorList>
    </citation>
    <scope>NUCLEOTIDE SEQUENCE</scope>
    <source>
        <strain evidence="3">NBRC 109079</strain>
    </source>
</reference>
<name>A0A919R0W6_9ACTN</name>